<organism evidence="3 4">
    <name type="scientific">Dactylosporangium sucinum</name>
    <dbReference type="NCBI Taxonomy" id="1424081"/>
    <lineage>
        <taxon>Bacteria</taxon>
        <taxon>Bacillati</taxon>
        <taxon>Actinomycetota</taxon>
        <taxon>Actinomycetes</taxon>
        <taxon>Micromonosporales</taxon>
        <taxon>Micromonosporaceae</taxon>
        <taxon>Dactylosporangium</taxon>
    </lineage>
</organism>
<dbReference type="InterPro" id="IPR050807">
    <property type="entry name" value="TransReg_Diox_bact_type"/>
</dbReference>
<dbReference type="SUPFAM" id="SSF47413">
    <property type="entry name" value="lambda repressor-like DNA-binding domains"/>
    <property type="match status" value="1"/>
</dbReference>
<dbReference type="EMBL" id="BMPI01000095">
    <property type="protein sequence ID" value="GGM84070.1"/>
    <property type="molecule type" value="Genomic_DNA"/>
</dbReference>
<reference evidence="3" key="2">
    <citation type="submission" date="2020-09" db="EMBL/GenBank/DDBJ databases">
        <authorList>
            <person name="Sun Q."/>
            <person name="Ohkuma M."/>
        </authorList>
    </citation>
    <scope>NUCLEOTIDE SEQUENCE</scope>
    <source>
        <strain evidence="3">JCM 19831</strain>
    </source>
</reference>
<feature type="domain" description="HTH cro/C1-type" evidence="2">
    <location>
        <begin position="10"/>
        <end position="64"/>
    </location>
</feature>
<gene>
    <name evidence="3" type="ORF">GCM10007977_101900</name>
</gene>
<dbReference type="SMART" id="SM00530">
    <property type="entry name" value="HTH_XRE"/>
    <property type="match status" value="1"/>
</dbReference>
<accession>A0A917X6X4</accession>
<keyword evidence="4" id="KW-1185">Reference proteome</keyword>
<dbReference type="GO" id="GO:0003700">
    <property type="term" value="F:DNA-binding transcription factor activity"/>
    <property type="evidence" value="ECO:0007669"/>
    <property type="project" value="TreeGrafter"/>
</dbReference>
<evidence type="ECO:0000313" key="4">
    <source>
        <dbReference type="Proteomes" id="UP000642070"/>
    </source>
</evidence>
<dbReference type="RefSeq" id="WP_190257328.1">
    <property type="nucleotide sequence ID" value="NZ_BMPI01000095.1"/>
</dbReference>
<dbReference type="GO" id="GO:0005829">
    <property type="term" value="C:cytosol"/>
    <property type="evidence" value="ECO:0007669"/>
    <property type="project" value="TreeGrafter"/>
</dbReference>
<sequence length="160" mass="16970">MDRKRLGQRLRGLRAAQGRTVATVAASAGLSVPYVANLENGRGNPTLDALNRIAEALGTRATIRFDTEEESAAGDGAGSVALPAGLVRLGRSGRFRRDVRAMAVHLDEDPVALAERVLDALARLALVTGRELGEGDWVRLLDALVLVAVHPVSGDRDDDL</sequence>
<dbReference type="PANTHER" id="PTHR46797">
    <property type="entry name" value="HTH-TYPE TRANSCRIPTIONAL REGULATOR"/>
    <property type="match status" value="1"/>
</dbReference>
<dbReference type="Proteomes" id="UP000642070">
    <property type="component" value="Unassembled WGS sequence"/>
</dbReference>
<evidence type="ECO:0000259" key="2">
    <source>
        <dbReference type="PROSITE" id="PS50943"/>
    </source>
</evidence>
<dbReference type="PANTHER" id="PTHR46797:SF1">
    <property type="entry name" value="METHYLPHOSPHONATE SYNTHASE"/>
    <property type="match status" value="1"/>
</dbReference>
<evidence type="ECO:0000313" key="3">
    <source>
        <dbReference type="EMBL" id="GGM84070.1"/>
    </source>
</evidence>
<dbReference type="InterPro" id="IPR010982">
    <property type="entry name" value="Lambda_DNA-bd_dom_sf"/>
</dbReference>
<proteinExistence type="predicted"/>
<name>A0A917X6X4_9ACTN</name>
<dbReference type="Pfam" id="PF13560">
    <property type="entry name" value="HTH_31"/>
    <property type="match status" value="1"/>
</dbReference>
<protein>
    <recommendedName>
        <fullName evidence="2">HTH cro/C1-type domain-containing protein</fullName>
    </recommendedName>
</protein>
<comment type="caution">
    <text evidence="3">The sequence shown here is derived from an EMBL/GenBank/DDBJ whole genome shotgun (WGS) entry which is preliminary data.</text>
</comment>
<dbReference type="Gene3D" id="1.10.260.40">
    <property type="entry name" value="lambda repressor-like DNA-binding domains"/>
    <property type="match status" value="1"/>
</dbReference>
<evidence type="ECO:0000256" key="1">
    <source>
        <dbReference type="ARBA" id="ARBA00023125"/>
    </source>
</evidence>
<dbReference type="PROSITE" id="PS50943">
    <property type="entry name" value="HTH_CROC1"/>
    <property type="match status" value="1"/>
</dbReference>
<dbReference type="InterPro" id="IPR001387">
    <property type="entry name" value="Cro/C1-type_HTH"/>
</dbReference>
<keyword evidence="1" id="KW-0238">DNA-binding</keyword>
<dbReference type="AlphaFoldDB" id="A0A917X6X4"/>
<reference evidence="3" key="1">
    <citation type="journal article" date="2014" name="Int. J. Syst. Evol. Microbiol.">
        <title>Complete genome sequence of Corynebacterium casei LMG S-19264T (=DSM 44701T), isolated from a smear-ripened cheese.</title>
        <authorList>
            <consortium name="US DOE Joint Genome Institute (JGI-PGF)"/>
            <person name="Walter F."/>
            <person name="Albersmeier A."/>
            <person name="Kalinowski J."/>
            <person name="Ruckert C."/>
        </authorList>
    </citation>
    <scope>NUCLEOTIDE SEQUENCE</scope>
    <source>
        <strain evidence="3">JCM 19831</strain>
    </source>
</reference>
<dbReference type="CDD" id="cd00093">
    <property type="entry name" value="HTH_XRE"/>
    <property type="match status" value="1"/>
</dbReference>
<dbReference type="GO" id="GO:0003677">
    <property type="term" value="F:DNA binding"/>
    <property type="evidence" value="ECO:0007669"/>
    <property type="project" value="UniProtKB-KW"/>
</dbReference>